<feature type="compositionally biased region" description="Polar residues" evidence="3">
    <location>
        <begin position="689"/>
        <end position="707"/>
    </location>
</feature>
<reference evidence="6" key="1">
    <citation type="submission" date="2024-07" db="EMBL/GenBank/DDBJ databases">
        <title>Two chromosome-level genome assemblies of Korean endemic species Abeliophyllum distichum and Forsythia ovata (Oleaceae).</title>
        <authorList>
            <person name="Jang H."/>
        </authorList>
    </citation>
    <scope>NUCLEOTIDE SEQUENCE [LARGE SCALE GENOMIC DNA]</scope>
</reference>
<dbReference type="InterPro" id="IPR011990">
    <property type="entry name" value="TPR-like_helical_dom_sf"/>
</dbReference>
<feature type="repeat" description="PPR" evidence="2">
    <location>
        <begin position="1286"/>
        <end position="1320"/>
    </location>
</feature>
<evidence type="ECO:0000313" key="6">
    <source>
        <dbReference type="Proteomes" id="UP001604277"/>
    </source>
</evidence>
<dbReference type="FunFam" id="1.25.40.10:FF:001226">
    <property type="entry name" value="Pentatricopeptide repeat-containing protein At3g03580"/>
    <property type="match status" value="1"/>
</dbReference>
<keyword evidence="1" id="KW-0677">Repeat</keyword>
<dbReference type="Pfam" id="PF01535">
    <property type="entry name" value="PPR"/>
    <property type="match status" value="5"/>
</dbReference>
<evidence type="ECO:0000256" key="2">
    <source>
        <dbReference type="PROSITE-ProRule" id="PRU00708"/>
    </source>
</evidence>
<feature type="repeat" description="PPR" evidence="2">
    <location>
        <begin position="1422"/>
        <end position="1456"/>
    </location>
</feature>
<gene>
    <name evidence="5" type="ORF">Fot_17334</name>
</gene>
<feature type="domain" description="Myb/SANT-like" evidence="4">
    <location>
        <begin position="22"/>
        <end position="115"/>
    </location>
</feature>
<evidence type="ECO:0000256" key="1">
    <source>
        <dbReference type="ARBA" id="ARBA00022737"/>
    </source>
</evidence>
<feature type="domain" description="Myb/SANT-like" evidence="4">
    <location>
        <begin position="186"/>
        <end position="280"/>
    </location>
</feature>
<feature type="repeat" description="PPR" evidence="2">
    <location>
        <begin position="1054"/>
        <end position="1088"/>
    </location>
</feature>
<dbReference type="InterPro" id="IPR024752">
    <property type="entry name" value="Myb/SANT-like_dom"/>
</dbReference>
<dbReference type="InterPro" id="IPR046848">
    <property type="entry name" value="E_motif"/>
</dbReference>
<dbReference type="Gene3D" id="1.25.40.10">
    <property type="entry name" value="Tetratricopeptide repeat domain"/>
    <property type="match status" value="4"/>
</dbReference>
<feature type="region of interest" description="Disordered" evidence="3">
    <location>
        <begin position="684"/>
        <end position="713"/>
    </location>
</feature>
<comment type="caution">
    <text evidence="5">The sequence shown here is derived from an EMBL/GenBank/DDBJ whole genome shotgun (WGS) entry which is preliminary data.</text>
</comment>
<dbReference type="InterPro" id="IPR002885">
    <property type="entry name" value="PPR_rpt"/>
</dbReference>
<protein>
    <submittedName>
        <fullName evidence="5">Pentatricopeptide repeat-containing protein</fullName>
    </submittedName>
</protein>
<name>A0ABD1VGE0_9LAMI</name>
<feature type="repeat" description="PPR" evidence="2">
    <location>
        <begin position="983"/>
        <end position="1018"/>
    </location>
</feature>
<evidence type="ECO:0000313" key="5">
    <source>
        <dbReference type="EMBL" id="KAL2535943.1"/>
    </source>
</evidence>
<dbReference type="PROSITE" id="PS51375">
    <property type="entry name" value="PPR"/>
    <property type="match status" value="6"/>
</dbReference>
<evidence type="ECO:0000259" key="4">
    <source>
        <dbReference type="Pfam" id="PF12776"/>
    </source>
</evidence>
<keyword evidence="6" id="KW-1185">Reference proteome</keyword>
<dbReference type="Pfam" id="PF20431">
    <property type="entry name" value="E_motif"/>
    <property type="match status" value="1"/>
</dbReference>
<dbReference type="FunFam" id="1.25.40.10:FF:000518">
    <property type="entry name" value="Pentatricopeptide repeat-containing protein"/>
    <property type="match status" value="1"/>
</dbReference>
<feature type="domain" description="Myb/SANT-like" evidence="4">
    <location>
        <begin position="522"/>
        <end position="615"/>
    </location>
</feature>
<dbReference type="InterPro" id="IPR046960">
    <property type="entry name" value="PPR_At4g14850-like_plant"/>
</dbReference>
<dbReference type="FunFam" id="1.25.40.10:FF:000280">
    <property type="entry name" value="Pentatricopeptide repeat-containing protein"/>
    <property type="match status" value="1"/>
</dbReference>
<dbReference type="PANTHER" id="PTHR47926">
    <property type="entry name" value="PENTATRICOPEPTIDE REPEAT-CONTAINING PROTEIN"/>
    <property type="match status" value="1"/>
</dbReference>
<feature type="domain" description="Myb/SANT-like" evidence="4">
    <location>
        <begin position="354"/>
        <end position="450"/>
    </location>
</feature>
<accession>A0ABD1VGE0</accession>
<evidence type="ECO:0000256" key="3">
    <source>
        <dbReference type="SAM" id="MobiDB-lite"/>
    </source>
</evidence>
<dbReference type="FunFam" id="1.25.40.10:FF:000285">
    <property type="entry name" value="Pentatricopeptide repeat-containing protein, chloroplastic"/>
    <property type="match status" value="1"/>
</dbReference>
<dbReference type="Pfam" id="PF12776">
    <property type="entry name" value="Myb_DNA-bind_3"/>
    <property type="match status" value="4"/>
</dbReference>
<organism evidence="5 6">
    <name type="scientific">Forsythia ovata</name>
    <dbReference type="NCBI Taxonomy" id="205694"/>
    <lineage>
        <taxon>Eukaryota</taxon>
        <taxon>Viridiplantae</taxon>
        <taxon>Streptophyta</taxon>
        <taxon>Embryophyta</taxon>
        <taxon>Tracheophyta</taxon>
        <taxon>Spermatophyta</taxon>
        <taxon>Magnoliopsida</taxon>
        <taxon>eudicotyledons</taxon>
        <taxon>Gunneridae</taxon>
        <taxon>Pentapetalae</taxon>
        <taxon>asterids</taxon>
        <taxon>lamiids</taxon>
        <taxon>Lamiales</taxon>
        <taxon>Oleaceae</taxon>
        <taxon>Forsythieae</taxon>
        <taxon>Forsythia</taxon>
    </lineage>
</organism>
<dbReference type="NCBIfam" id="TIGR00756">
    <property type="entry name" value="PPR"/>
    <property type="match status" value="5"/>
</dbReference>
<feature type="repeat" description="PPR" evidence="2">
    <location>
        <begin position="1186"/>
        <end position="1220"/>
    </location>
</feature>
<dbReference type="FunFam" id="1.25.40.10:FF:000144">
    <property type="entry name" value="Pentatricopeptide repeat-containing protein, mitochondrial"/>
    <property type="match status" value="1"/>
</dbReference>
<dbReference type="EMBL" id="JBFOLJ010000005">
    <property type="protein sequence ID" value="KAL2535943.1"/>
    <property type="molecule type" value="Genomic_DNA"/>
</dbReference>
<dbReference type="Proteomes" id="UP001604277">
    <property type="component" value="Unassembled WGS sequence"/>
</dbReference>
<sequence length="1589" mass="179497">MSRKVYQTRSSNAKERAKYMIWTNEMDHFLAKVLAEHANENYVSETIIKPSTYAAVVAAMNVKFGLELTKDHVKNRLKTLRKQYATLKEIVAQKGFRWDKAQKMVVANDAVWKEYIKVNPDAKPYHAKVIENYDALCSIADNDRAFPSFSDNDTEVFVDLMFDNEVANAAIDSEIQSDDKQVKNMRWTEEMDTCLGKVLAEQVQKGYKIGNILQSEAYKAAVTAVNENFGSDITKDHVKNRLRTWRKQYIVLNELISHGGFKWDEAQKKIIGDDLSWNNYIKMHQDARLLRGKVVENYDYLFVIFGNSNFMGRHSRNANSIAHGLVADSEHVEPIDASPIRCWSSMNDEAKNMRWTRDMDHYLSKVLVEQVKLGNKSTLENKLKTVAYETAVSALSERFQLDFTKDHVKNRIKTWKKLYGNVQELLERKGFEWDENKKMVVAHDSLWDDYIKINPDARILRGRAIGNYDDLCIIIGNDHPTNCSRNDVRNDLDLASEGGRETEFVYQNQGDSDSEDGKNMVWTDEMDHCLSEILMEQVNLGNKLQKNFNFVVYAAAVAALNEKFALDITIEDVKSRLNTWETLDYLAMKLLSTEGFRWDETKQMVVANECVWNEYIKINPDAAYFKGRCMKNYVKFRAIVGNEHVNGWRSLDVSNGSTNLVSHHEEHAEVPLPINLEAVPVNACEEGTEGSSQQTGARPTSSSFPKQQSKKRSNSDIMVEMMTAMAENIGRIADALTASNQSVCLDELFEMVQNIPGFDDDLVIEACEFLSFDEKRATMFLKLDESHIHTEQLPFLSATVPPQLWRTTDILLLCAAAQTRSQTQQIHAQAILHGHLPRSVSISSALILSYANFYSHPCTLNALFSQTLPFSRSAFLHNTLIRAYTVLASGSQKNFNDAARGFFIYNELFRNPGFPPDDHTFPFVLKLCADFLERAKGLEVHGMLIKSRFNDDVFVNNTLLLFYGNCGDLESVEKLFYEMPERDLITWNTVIRVFSDNGYWLETVELFKDMVLVSGLRPNVVTVVSVLPVCAGLEDEILLSLIHCYALKVGLDGQVRVGNALVDAYGKCGNVEASKGVFDEMIERNVVSWNAIIGGFAYRGFNIDALDSFRLMINGDVNLNSITIATMLPALVELRFFNKGREVHGFSIKMGVESDVFVANALIDMYGKWGCFTGASNVFYKMATRNVVSWNSMIGNFAQNGRELEAIELVREMHTHGVIPNSVTLTNVLPACARLGSLRQGKEIHARSIRKGSAFELFVSNALTDVYAKCGCLDLAQNVFDISLRDEVSYNILITGYSQTSECHNSLSLFTEMEMVGMKQDIVSYMGVLAASANISAIREGKQIHAIALRRLFHEHLFVANSLLDFYTKCGRINIARKVFDRIPLRDAASWNTMILGFGMLGEVDTAINLFEAMKEDNVEYDSVSYIAVLSACSHGGLVEKGKEYFDDMLARHIKPSGMHYACMVDLLGRSGLMEQAVDLIKSLSMKPDANIWGALLGACRLHGNVELGCWAAEHLLELKPDHSGSYALLSNMYAEAGRWDEADRVRKLMNLRKVKKNPGSSWVQIQDQMHSFVVGQRLDPPLWLESSR</sequence>
<dbReference type="Pfam" id="PF13041">
    <property type="entry name" value="PPR_2"/>
    <property type="match status" value="2"/>
</dbReference>
<feature type="repeat" description="PPR" evidence="2">
    <location>
        <begin position="1387"/>
        <end position="1421"/>
    </location>
</feature>
<proteinExistence type="predicted"/>
<dbReference type="PANTHER" id="PTHR47926:SF427">
    <property type="entry name" value="TETRATRICOPEPTIDE-LIKE HELICAL DOMAIN SUPERFAMILY"/>
    <property type="match status" value="1"/>
</dbReference>